<comment type="caution">
    <text evidence="2">The sequence shown here is derived from an EMBL/GenBank/DDBJ whole genome shotgun (WGS) entry which is preliminary data.</text>
</comment>
<keyword evidence="1" id="KW-1133">Transmembrane helix</keyword>
<keyword evidence="3" id="KW-1185">Reference proteome</keyword>
<evidence type="ECO:0000256" key="1">
    <source>
        <dbReference type="SAM" id="Phobius"/>
    </source>
</evidence>
<accession>A0A4Q8AP06</accession>
<keyword evidence="1" id="KW-0472">Membrane</keyword>
<feature type="transmembrane region" description="Helical" evidence="1">
    <location>
        <begin position="28"/>
        <end position="45"/>
    </location>
</feature>
<dbReference type="AlphaFoldDB" id="A0A4Q8AP06"/>
<feature type="transmembrane region" description="Helical" evidence="1">
    <location>
        <begin position="52"/>
        <end position="78"/>
    </location>
</feature>
<sequence length="176" mass="18506">MNERAPDPAESDAALVTRVRVGFVTEESVYGIVLVSGMIVVSGGYRATAWETFVSVIGTVFVFWAAHIYAGTVAGHGVVEGDDTTLAVAFHRSVRRSLGFLLSALLPCFVLLLGALEAIPDALALWTALWLGVVILAVLGFSAFTVRGSSWPVRIAGALGTAAFGFAMIALKAIIH</sequence>
<evidence type="ECO:0000313" key="2">
    <source>
        <dbReference type="EMBL" id="RZU66400.1"/>
    </source>
</evidence>
<dbReference type="Proteomes" id="UP000291483">
    <property type="component" value="Unassembled WGS sequence"/>
</dbReference>
<keyword evidence="1" id="KW-0812">Transmembrane</keyword>
<gene>
    <name evidence="2" type="ORF">EV379_2756</name>
</gene>
<name>A0A4Q8AP06_9MICO</name>
<protein>
    <submittedName>
        <fullName evidence="2">Uncharacterized protein</fullName>
    </submittedName>
</protein>
<proteinExistence type="predicted"/>
<reference evidence="2 3" key="1">
    <citation type="submission" date="2019-02" db="EMBL/GenBank/DDBJ databases">
        <title>Sequencing the genomes of 1000 actinobacteria strains.</title>
        <authorList>
            <person name="Klenk H.-P."/>
        </authorList>
    </citation>
    <scope>NUCLEOTIDE SEQUENCE [LARGE SCALE GENOMIC DNA]</scope>
    <source>
        <strain evidence="2 3">DSM 18319</strain>
    </source>
</reference>
<feature type="transmembrane region" description="Helical" evidence="1">
    <location>
        <begin position="155"/>
        <end position="175"/>
    </location>
</feature>
<dbReference type="OrthoDB" id="4827793at2"/>
<feature type="transmembrane region" description="Helical" evidence="1">
    <location>
        <begin position="123"/>
        <end position="143"/>
    </location>
</feature>
<dbReference type="EMBL" id="SHLC01000001">
    <property type="protein sequence ID" value="RZU66400.1"/>
    <property type="molecule type" value="Genomic_DNA"/>
</dbReference>
<evidence type="ECO:0000313" key="3">
    <source>
        <dbReference type="Proteomes" id="UP000291483"/>
    </source>
</evidence>
<dbReference type="RefSeq" id="WP_130506605.1">
    <property type="nucleotide sequence ID" value="NZ_SHLC01000001.1"/>
</dbReference>
<organism evidence="2 3">
    <name type="scientific">Microterricola gilva</name>
    <dbReference type="NCBI Taxonomy" id="393267"/>
    <lineage>
        <taxon>Bacteria</taxon>
        <taxon>Bacillati</taxon>
        <taxon>Actinomycetota</taxon>
        <taxon>Actinomycetes</taxon>
        <taxon>Micrococcales</taxon>
        <taxon>Microbacteriaceae</taxon>
        <taxon>Microterricola</taxon>
    </lineage>
</organism>
<feature type="transmembrane region" description="Helical" evidence="1">
    <location>
        <begin position="98"/>
        <end position="116"/>
    </location>
</feature>